<gene>
    <name evidence="2" type="ORF">OTU49_014125</name>
</gene>
<feature type="compositionally biased region" description="Basic and acidic residues" evidence="1">
    <location>
        <begin position="764"/>
        <end position="786"/>
    </location>
</feature>
<dbReference type="Proteomes" id="UP001445076">
    <property type="component" value="Unassembled WGS sequence"/>
</dbReference>
<protein>
    <submittedName>
        <fullName evidence="2">Uncharacterized protein</fullName>
    </submittedName>
</protein>
<comment type="caution">
    <text evidence="2">The sequence shown here is derived from an EMBL/GenBank/DDBJ whole genome shotgun (WGS) entry which is preliminary data.</text>
</comment>
<evidence type="ECO:0000256" key="1">
    <source>
        <dbReference type="SAM" id="MobiDB-lite"/>
    </source>
</evidence>
<accession>A0AAW0VQG1</accession>
<name>A0AAW0VQG1_CHEQU</name>
<feature type="region of interest" description="Disordered" evidence="1">
    <location>
        <begin position="465"/>
        <end position="485"/>
    </location>
</feature>
<organism evidence="2 3">
    <name type="scientific">Cherax quadricarinatus</name>
    <name type="common">Australian red claw crayfish</name>
    <dbReference type="NCBI Taxonomy" id="27406"/>
    <lineage>
        <taxon>Eukaryota</taxon>
        <taxon>Metazoa</taxon>
        <taxon>Ecdysozoa</taxon>
        <taxon>Arthropoda</taxon>
        <taxon>Crustacea</taxon>
        <taxon>Multicrustacea</taxon>
        <taxon>Malacostraca</taxon>
        <taxon>Eumalacostraca</taxon>
        <taxon>Eucarida</taxon>
        <taxon>Decapoda</taxon>
        <taxon>Pleocyemata</taxon>
        <taxon>Astacidea</taxon>
        <taxon>Parastacoidea</taxon>
        <taxon>Parastacidae</taxon>
        <taxon>Cherax</taxon>
    </lineage>
</organism>
<feature type="compositionally biased region" description="Basic and acidic residues" evidence="1">
    <location>
        <begin position="991"/>
        <end position="1012"/>
    </location>
</feature>
<feature type="region of interest" description="Disordered" evidence="1">
    <location>
        <begin position="750"/>
        <end position="789"/>
    </location>
</feature>
<dbReference type="EMBL" id="JARKIK010002519">
    <property type="protein sequence ID" value="KAK8719288.1"/>
    <property type="molecule type" value="Genomic_DNA"/>
</dbReference>
<feature type="compositionally biased region" description="Low complexity" evidence="1">
    <location>
        <begin position="471"/>
        <end position="484"/>
    </location>
</feature>
<feature type="region of interest" description="Disordered" evidence="1">
    <location>
        <begin position="882"/>
        <end position="904"/>
    </location>
</feature>
<evidence type="ECO:0000313" key="3">
    <source>
        <dbReference type="Proteomes" id="UP001445076"/>
    </source>
</evidence>
<reference evidence="2 3" key="1">
    <citation type="journal article" date="2024" name="BMC Genomics">
        <title>Genome assembly of redclaw crayfish (Cherax quadricarinatus) provides insights into its immune adaptation and hypoxia tolerance.</title>
        <authorList>
            <person name="Liu Z."/>
            <person name="Zheng J."/>
            <person name="Li H."/>
            <person name="Fang K."/>
            <person name="Wang S."/>
            <person name="He J."/>
            <person name="Zhou D."/>
            <person name="Weng S."/>
            <person name="Chi M."/>
            <person name="Gu Z."/>
            <person name="He J."/>
            <person name="Li F."/>
            <person name="Wang M."/>
        </authorList>
    </citation>
    <scope>NUCLEOTIDE SEQUENCE [LARGE SCALE GENOMIC DNA]</scope>
    <source>
        <strain evidence="2">ZL_2023a</strain>
    </source>
</reference>
<keyword evidence="3" id="KW-1185">Reference proteome</keyword>
<sequence>MTMYSNLLQIAKDNCYNCGSEEMTPDFVTRGQELFVTVSCNKCNIVTNAATHKLGEINRQTCLNIYAELLNGGGYQNFVKYNDLRENLDLNTFRKFTRFITERAVAECKKILQESRDSVFAEYAKNGILPDNNGVLDVNVSFNVTWQSRDFYTKMGLCVVTEADTGLVLDYQTLTKYCNRCSNLHTLYNDKKITTEHFLLQRAKHEPVCKIFDASSSSDMEARAAEAIWGRSLTYNMRYLNLISEGDVTPYTVLNNMNNGLGPYFGPKVNEVEWVDHYAKRLKSRLIKLIEENHVVREINGKKTKMFLMKGKGKLSDDVVDKLVYYFGRAIKESIGTSIETMRNTILARYFHCTSSDAEPNHNLCPTSKSSWCFYNKAIAKNVEIPSHSTMKVVVHLKPAHHEQVLRVYKDLTEDDMMQRCLGENLVLHNENFQGRVWTCSPNGENRNELDLEAAQVTALPNEAVADNEGTSSSSTKFSVQSRTVHQNQVQRAYENLSEEDTMHHHLDGRTKNPSENFHQRVWTYCPEGQYRNKRSLDLAVAQVTAEYTCGYHGGNLDTSPGFQRNAHTHLFLSTQNSNIKDWQRIMLVCDRCEMRYVDETRCAVMCSSCVKEEGIRFSHLDNKCRSCGLIYCLDGECACPGCSFIPYGEFVCYKCELVMDNLLLHECKLGEEKEENLQYDVKISTPFNLQSEDITIEDPAPIFSVWTGLQNNKNNKNGIERANDHLGLSHPRRIATEFRKECEETMKNGSVSLNKLKHVSANSHRDDEEKPPKRGEGKQGEKSHGLEILNPVRLRVENAAVENSTPVSTIWTGLQYKSSSNNTDDGTENLKVMEQAHNYSNLSHFDEENEITKEEFYEEEETEINLEKKLNIVEQPVFCNSHKDKKSSKQGEKKQGEISHDLGFSSPVQSQVYFKNRVKANSAPALTVWTGQCINRTNNSDGGIKNLKVEEADYSDISHFDGAECEFTKEEFFEEETNKNVDTNWSKMEHHVFPNSEDNEKSPKQGEKQGEKFPCSLEISNPVNPKVENSAMEDAATTITVWTGLQCSNNE</sequence>
<dbReference type="AlphaFoldDB" id="A0AAW0VQG1"/>
<evidence type="ECO:0000313" key="2">
    <source>
        <dbReference type="EMBL" id="KAK8719288.1"/>
    </source>
</evidence>
<feature type="region of interest" description="Disordered" evidence="1">
    <location>
        <begin position="991"/>
        <end position="1032"/>
    </location>
</feature>
<proteinExistence type="predicted"/>
<feature type="compositionally biased region" description="Basic and acidic residues" evidence="1">
    <location>
        <begin position="888"/>
        <end position="901"/>
    </location>
</feature>